<evidence type="ECO:0000259" key="10">
    <source>
        <dbReference type="PROSITE" id="PS50089"/>
    </source>
</evidence>
<dbReference type="InterPro" id="IPR001841">
    <property type="entry name" value="Znf_RING"/>
</dbReference>
<gene>
    <name evidence="11" type="primary">LOC123408323</name>
</gene>
<evidence type="ECO:0000256" key="5">
    <source>
        <dbReference type="ARBA" id="ARBA00022833"/>
    </source>
</evidence>
<comment type="catalytic activity">
    <reaction evidence="1">
        <text>S-ubiquitinyl-[E2 ubiquitin-conjugating enzyme]-L-cysteine + [acceptor protein]-L-lysine = [E2 ubiquitin-conjugating enzyme]-L-cysteine + N(6)-ubiquitinyl-[acceptor protein]-L-lysine.</text>
        <dbReference type="EC" id="2.3.2.27"/>
    </reaction>
</comment>
<evidence type="ECO:0000313" key="12">
    <source>
        <dbReference type="Proteomes" id="UP000011116"/>
    </source>
</evidence>
<feature type="domain" description="RING-type" evidence="10">
    <location>
        <begin position="151"/>
        <end position="193"/>
    </location>
</feature>
<proteinExistence type="inferred from homology"/>
<evidence type="ECO:0000256" key="7">
    <source>
        <dbReference type="PROSITE-ProRule" id="PRU00175"/>
    </source>
</evidence>
<name>A0A8I6W583_HORVV</name>
<dbReference type="EnsemblPlants" id="HORVU.MOREX.r3.1HG0031470.1">
    <property type="protein sequence ID" value="HORVU.MOREX.r3.1HG0031470.1.CDS1"/>
    <property type="gene ID" value="HORVU.MOREX.r3.1HG0031470"/>
</dbReference>
<dbReference type="PROSITE" id="PS50089">
    <property type="entry name" value="ZF_RING_2"/>
    <property type="match status" value="1"/>
</dbReference>
<dbReference type="Proteomes" id="UP000011116">
    <property type="component" value="Chromosome 1H"/>
</dbReference>
<protein>
    <recommendedName>
        <fullName evidence="2">RING-type E3 ubiquitin transferase</fullName>
        <ecNumber evidence="2">2.3.2.27</ecNumber>
    </recommendedName>
</protein>
<feature type="transmembrane region" description="Helical" evidence="9">
    <location>
        <begin position="66"/>
        <end position="91"/>
    </location>
</feature>
<dbReference type="SMART" id="SM00184">
    <property type="entry name" value="RING"/>
    <property type="match status" value="1"/>
</dbReference>
<accession>A0A8I6W583</accession>
<evidence type="ECO:0000313" key="11">
    <source>
        <dbReference type="EnsemblPlants" id="HORVU.MOREX.r3.1HG0031470.1.CDS1"/>
    </source>
</evidence>
<evidence type="ECO:0000256" key="8">
    <source>
        <dbReference type="SAM" id="MobiDB-lite"/>
    </source>
</evidence>
<dbReference type="Pfam" id="PF13639">
    <property type="entry name" value="zf-RING_2"/>
    <property type="match status" value="1"/>
</dbReference>
<dbReference type="Gramene" id="HORVU.MOREX.r3.1HG0031470.1">
    <property type="protein sequence ID" value="HORVU.MOREX.r3.1HG0031470.1.CDS1"/>
    <property type="gene ID" value="HORVU.MOREX.r3.1HG0031470"/>
</dbReference>
<dbReference type="SUPFAM" id="SSF57850">
    <property type="entry name" value="RING/U-box"/>
    <property type="match status" value="1"/>
</dbReference>
<evidence type="ECO:0000256" key="3">
    <source>
        <dbReference type="ARBA" id="ARBA00022723"/>
    </source>
</evidence>
<keyword evidence="5" id="KW-0862">Zinc</keyword>
<dbReference type="InterPro" id="IPR013083">
    <property type="entry name" value="Znf_RING/FYVE/PHD"/>
</dbReference>
<reference evidence="11" key="3">
    <citation type="submission" date="2022-01" db="UniProtKB">
        <authorList>
            <consortium name="EnsemblPlants"/>
        </authorList>
    </citation>
    <scope>IDENTIFICATION</scope>
    <source>
        <strain evidence="11">subsp. vulgare</strain>
    </source>
</reference>
<dbReference type="PANTHER" id="PTHR14155:SF490">
    <property type="entry name" value="RING-TYPE DOMAIN-CONTAINING PROTEIN"/>
    <property type="match status" value="1"/>
</dbReference>
<dbReference type="Gene3D" id="3.30.40.10">
    <property type="entry name" value="Zinc/RING finger domain, C3HC4 (zinc finger)"/>
    <property type="match status" value="1"/>
</dbReference>
<dbReference type="SMR" id="A0A8I6W583"/>
<dbReference type="Gramene" id="HORVU.MOREX.r2.1HG0024750.1">
    <property type="protein sequence ID" value="HORVU.MOREX.r2.1HG0024750.1.CDS.1"/>
    <property type="gene ID" value="HORVU.MOREX.r2.1HG0024750"/>
</dbReference>
<dbReference type="GO" id="GO:0008270">
    <property type="term" value="F:zinc ion binding"/>
    <property type="evidence" value="ECO:0007669"/>
    <property type="project" value="UniProtKB-KW"/>
</dbReference>
<dbReference type="PANTHER" id="PTHR14155">
    <property type="entry name" value="RING FINGER DOMAIN-CONTAINING"/>
    <property type="match status" value="1"/>
</dbReference>
<reference evidence="12" key="1">
    <citation type="journal article" date="2012" name="Nature">
        <title>A physical, genetic and functional sequence assembly of the barley genome.</title>
        <authorList>
            <consortium name="The International Barley Genome Sequencing Consortium"/>
            <person name="Mayer K.F."/>
            <person name="Waugh R."/>
            <person name="Brown J.W."/>
            <person name="Schulman A."/>
            <person name="Langridge P."/>
            <person name="Platzer M."/>
            <person name="Fincher G.B."/>
            <person name="Muehlbauer G.J."/>
            <person name="Sato K."/>
            <person name="Close T.J."/>
            <person name="Wise R.P."/>
            <person name="Stein N."/>
        </authorList>
    </citation>
    <scope>NUCLEOTIDE SEQUENCE [LARGE SCALE GENOMIC DNA]</scope>
    <source>
        <strain evidence="12">cv. Morex</strain>
    </source>
</reference>
<evidence type="ECO:0000256" key="4">
    <source>
        <dbReference type="ARBA" id="ARBA00022771"/>
    </source>
</evidence>
<dbReference type="RefSeq" id="XP_044957387.1">
    <property type="nucleotide sequence ID" value="XM_045101452.1"/>
</dbReference>
<evidence type="ECO:0000256" key="6">
    <source>
        <dbReference type="ARBA" id="ARBA00024209"/>
    </source>
</evidence>
<dbReference type="OrthoDB" id="8062037at2759"/>
<organism evidence="11 12">
    <name type="scientific">Hordeum vulgare subsp. vulgare</name>
    <name type="common">Domesticated barley</name>
    <dbReference type="NCBI Taxonomy" id="112509"/>
    <lineage>
        <taxon>Eukaryota</taxon>
        <taxon>Viridiplantae</taxon>
        <taxon>Streptophyta</taxon>
        <taxon>Embryophyta</taxon>
        <taxon>Tracheophyta</taxon>
        <taxon>Spermatophyta</taxon>
        <taxon>Magnoliopsida</taxon>
        <taxon>Liliopsida</taxon>
        <taxon>Poales</taxon>
        <taxon>Poaceae</taxon>
        <taxon>BOP clade</taxon>
        <taxon>Pooideae</taxon>
        <taxon>Triticodae</taxon>
        <taxon>Triticeae</taxon>
        <taxon>Hordeinae</taxon>
        <taxon>Hordeum</taxon>
    </lineage>
</organism>
<evidence type="ECO:0000256" key="2">
    <source>
        <dbReference type="ARBA" id="ARBA00012483"/>
    </source>
</evidence>
<dbReference type="AlphaFoldDB" id="A0A8I6W583"/>
<evidence type="ECO:0000256" key="1">
    <source>
        <dbReference type="ARBA" id="ARBA00000900"/>
    </source>
</evidence>
<dbReference type="KEGG" id="hvg:123408323"/>
<dbReference type="InterPro" id="IPR053238">
    <property type="entry name" value="RING-H2_zinc_finger"/>
</dbReference>
<keyword evidence="12" id="KW-1185">Reference proteome</keyword>
<feature type="compositionally biased region" description="Acidic residues" evidence="8">
    <location>
        <begin position="230"/>
        <end position="240"/>
    </location>
</feature>
<keyword evidence="9" id="KW-0472">Membrane</keyword>
<keyword evidence="3" id="KW-0479">Metal-binding</keyword>
<evidence type="ECO:0000256" key="9">
    <source>
        <dbReference type="SAM" id="Phobius"/>
    </source>
</evidence>
<comment type="similarity">
    <text evidence="6">Belongs to the RING-type zinc finger family. ATL subfamily.</text>
</comment>
<keyword evidence="9" id="KW-1133">Transmembrane helix</keyword>
<dbReference type="GeneID" id="123408323"/>
<feature type="region of interest" description="Disordered" evidence="8">
    <location>
        <begin position="205"/>
        <end position="240"/>
    </location>
</feature>
<keyword evidence="4 7" id="KW-0863">Zinc-finger</keyword>
<dbReference type="EC" id="2.3.2.27" evidence="2"/>
<keyword evidence="9" id="KW-0812">Transmembrane</keyword>
<sequence length="240" mass="25462">MSSRSPSSSSRAVPPGRAMAIDAREEATAGGCLPADQSCFALSAGSPYPSRRAAAAARACCSTTSYIVVLSISFGSLLAILLILCVIRWYLVHRSARQQEEEAMAAATDGAPGTAKKQSAGLDADAIAALPEFVYRKDGSVDEDEEEDAECAVCLAVMVDGEASRRLPRCMHVFHRSCVDVWLREHSTCPVCRAEVVIRPAGGECAGKEHVGSTSRALTSPPPPPREQVLDDGDRDLEAQ</sequence>
<reference evidence="11" key="2">
    <citation type="submission" date="2020-10" db="EMBL/GenBank/DDBJ databases">
        <authorList>
            <person name="Scholz U."/>
            <person name="Mascher M."/>
            <person name="Fiebig A."/>
        </authorList>
    </citation>
    <scope>NUCLEOTIDE SEQUENCE [LARGE SCALE GENOMIC DNA]</scope>
    <source>
        <strain evidence="11">cv. Morex</strain>
    </source>
</reference>
<dbReference type="GO" id="GO:0061630">
    <property type="term" value="F:ubiquitin protein ligase activity"/>
    <property type="evidence" value="ECO:0007669"/>
    <property type="project" value="UniProtKB-EC"/>
</dbReference>
<dbReference type="FunFam" id="3.30.40.10:FF:000984">
    <property type="entry name" value="Putative RING zinc finger domain superfamily protein"/>
    <property type="match status" value="1"/>
</dbReference>